<name>A0A5D4MAD8_9BACI</name>
<evidence type="ECO:0000259" key="5">
    <source>
        <dbReference type="PROSITE" id="PS51755"/>
    </source>
</evidence>
<evidence type="ECO:0000256" key="4">
    <source>
        <dbReference type="PROSITE-ProRule" id="PRU01091"/>
    </source>
</evidence>
<dbReference type="CDD" id="cd00383">
    <property type="entry name" value="trans_reg_C"/>
    <property type="match status" value="1"/>
</dbReference>
<evidence type="ECO:0000256" key="2">
    <source>
        <dbReference type="ARBA" id="ARBA00023125"/>
    </source>
</evidence>
<accession>A0A5D4MAD8</accession>
<dbReference type="EMBL" id="VTEG01000012">
    <property type="protein sequence ID" value="TYR98293.1"/>
    <property type="molecule type" value="Genomic_DNA"/>
</dbReference>
<comment type="caution">
    <text evidence="6">The sequence shown here is derived from an EMBL/GenBank/DDBJ whole genome shotgun (WGS) entry which is preliminary data.</text>
</comment>
<reference evidence="6 7" key="1">
    <citation type="submission" date="2019-08" db="EMBL/GenBank/DDBJ databases">
        <title>Bacillus genomes from the desert of Cuatro Cienegas, Coahuila.</title>
        <authorList>
            <person name="Olmedo-Alvarez G."/>
        </authorList>
    </citation>
    <scope>NUCLEOTIDE SEQUENCE [LARGE SCALE GENOMIC DNA]</scope>
    <source>
        <strain evidence="6 7">CH128b_4D</strain>
    </source>
</reference>
<keyword evidence="3" id="KW-0804">Transcription</keyword>
<protein>
    <submittedName>
        <fullName evidence="6">Winged helix-turn-helix transcriptional regulator</fullName>
    </submittedName>
</protein>
<evidence type="ECO:0000256" key="1">
    <source>
        <dbReference type="ARBA" id="ARBA00023015"/>
    </source>
</evidence>
<keyword evidence="1" id="KW-0805">Transcription regulation</keyword>
<proteinExistence type="predicted"/>
<dbReference type="SMART" id="SM00862">
    <property type="entry name" value="Trans_reg_C"/>
    <property type="match status" value="1"/>
</dbReference>
<dbReference type="PROSITE" id="PS51755">
    <property type="entry name" value="OMPR_PHOB"/>
    <property type="match status" value="1"/>
</dbReference>
<dbReference type="GO" id="GO:0003677">
    <property type="term" value="F:DNA binding"/>
    <property type="evidence" value="ECO:0007669"/>
    <property type="project" value="UniProtKB-UniRule"/>
</dbReference>
<dbReference type="InterPro" id="IPR016032">
    <property type="entry name" value="Sig_transdc_resp-reg_C-effctor"/>
</dbReference>
<keyword evidence="2 4" id="KW-0238">DNA-binding</keyword>
<dbReference type="GO" id="GO:0000160">
    <property type="term" value="P:phosphorelay signal transduction system"/>
    <property type="evidence" value="ECO:0007669"/>
    <property type="project" value="InterPro"/>
</dbReference>
<dbReference type="Proteomes" id="UP000325182">
    <property type="component" value="Unassembled WGS sequence"/>
</dbReference>
<evidence type="ECO:0000313" key="6">
    <source>
        <dbReference type="EMBL" id="TYR98293.1"/>
    </source>
</evidence>
<feature type="domain" description="OmpR/PhoB-type" evidence="5">
    <location>
        <begin position="13"/>
        <end position="100"/>
    </location>
</feature>
<dbReference type="Pfam" id="PF00486">
    <property type="entry name" value="Trans_reg_C"/>
    <property type="match status" value="1"/>
</dbReference>
<dbReference type="Gene3D" id="1.10.10.10">
    <property type="entry name" value="Winged helix-like DNA-binding domain superfamily/Winged helix DNA-binding domain"/>
    <property type="match status" value="1"/>
</dbReference>
<sequence length="100" mass="12134">MINEGCSSCLDKAISYKIGDVMEDIKLFRDDYIVRYRAEEIQLLRKEFQLFECLFRNPSRVFTRVELLEVVWTREEPTDRTVDDYVYRVRKKIKSHISYN</sequence>
<dbReference type="InterPro" id="IPR001867">
    <property type="entry name" value="OmpR/PhoB-type_DNA-bd"/>
</dbReference>
<gene>
    <name evidence="6" type="ORF">FZC84_15395</name>
</gene>
<organism evidence="6 7">
    <name type="scientific">Rossellomorea vietnamensis</name>
    <dbReference type="NCBI Taxonomy" id="218284"/>
    <lineage>
        <taxon>Bacteria</taxon>
        <taxon>Bacillati</taxon>
        <taxon>Bacillota</taxon>
        <taxon>Bacilli</taxon>
        <taxon>Bacillales</taxon>
        <taxon>Bacillaceae</taxon>
        <taxon>Rossellomorea</taxon>
    </lineage>
</organism>
<dbReference type="InterPro" id="IPR036388">
    <property type="entry name" value="WH-like_DNA-bd_sf"/>
</dbReference>
<evidence type="ECO:0000313" key="7">
    <source>
        <dbReference type="Proteomes" id="UP000325182"/>
    </source>
</evidence>
<feature type="DNA-binding region" description="OmpR/PhoB-type" evidence="4">
    <location>
        <begin position="13"/>
        <end position="100"/>
    </location>
</feature>
<dbReference type="RefSeq" id="WP_148954484.1">
    <property type="nucleotide sequence ID" value="NZ_VTEG01000012.1"/>
</dbReference>
<dbReference type="GO" id="GO:0006355">
    <property type="term" value="P:regulation of DNA-templated transcription"/>
    <property type="evidence" value="ECO:0007669"/>
    <property type="project" value="InterPro"/>
</dbReference>
<dbReference type="AlphaFoldDB" id="A0A5D4MAD8"/>
<dbReference type="SUPFAM" id="SSF46894">
    <property type="entry name" value="C-terminal effector domain of the bipartite response regulators"/>
    <property type="match status" value="1"/>
</dbReference>
<evidence type="ECO:0000256" key="3">
    <source>
        <dbReference type="ARBA" id="ARBA00023163"/>
    </source>
</evidence>